<evidence type="ECO:0000313" key="1">
    <source>
        <dbReference type="EMBL" id="KAJ9123314.1"/>
    </source>
</evidence>
<dbReference type="Proteomes" id="UP001243375">
    <property type="component" value="Unassembled WGS sequence"/>
</dbReference>
<gene>
    <name evidence="1" type="ORF">QFC22_001513</name>
</gene>
<comment type="caution">
    <text evidence="1">The sequence shown here is derived from an EMBL/GenBank/DDBJ whole genome shotgun (WGS) entry which is preliminary data.</text>
</comment>
<evidence type="ECO:0000313" key="2">
    <source>
        <dbReference type="Proteomes" id="UP001243375"/>
    </source>
</evidence>
<protein>
    <submittedName>
        <fullName evidence="1">Uncharacterized protein</fullName>
    </submittedName>
</protein>
<reference evidence="1" key="1">
    <citation type="submission" date="2023-04" db="EMBL/GenBank/DDBJ databases">
        <title>Draft Genome sequencing of Naganishia species isolated from polar environments using Oxford Nanopore Technology.</title>
        <authorList>
            <person name="Leo P."/>
            <person name="Venkateswaran K."/>
        </authorList>
    </citation>
    <scope>NUCLEOTIDE SEQUENCE</scope>
    <source>
        <strain evidence="1">MNA-CCFEE 5425</strain>
    </source>
</reference>
<dbReference type="EMBL" id="JASBWU010000003">
    <property type="protein sequence ID" value="KAJ9123314.1"/>
    <property type="molecule type" value="Genomic_DNA"/>
</dbReference>
<accession>A0ACC2XIV8</accession>
<organism evidence="1 2">
    <name type="scientific">Naganishia vaughanmartiniae</name>
    <dbReference type="NCBI Taxonomy" id="1424756"/>
    <lineage>
        <taxon>Eukaryota</taxon>
        <taxon>Fungi</taxon>
        <taxon>Dikarya</taxon>
        <taxon>Basidiomycota</taxon>
        <taxon>Agaricomycotina</taxon>
        <taxon>Tremellomycetes</taxon>
        <taxon>Filobasidiales</taxon>
        <taxon>Filobasidiaceae</taxon>
        <taxon>Naganishia</taxon>
    </lineage>
</organism>
<proteinExistence type="predicted"/>
<sequence length="1390" mass="145124">MSEIYPYLAKSTIRYKSPHQTDLSFAKDETIRVTGPSPDDEDWLVGESIDGSRSGGFPRDFVVKVDEPDLPAASASHDVGGFASAAPQQVLESKELPSSGETTSAGPQAPQEAESKTHTGASANVKSDDDLAIQAQGLHIGDHNSQVPATHSIDETIAPASAPQVTASSPAQAKTILPPSSSATTDSPEKHSSFRDKLAAFNRSGGSGGPPPPLKPKPLGSSGGVGTWSWKQKQQQQQPSPTTEEAPRTLAPEPVVGHPHQSSAVSEVEPTAQQSAGMSASDAKASIAAGGSLRERMAALAGAGAFGGGDKSKAPPPPIGSKPRVWKRPEAPAGSEGAGPIVALPGMGVSMPGAFDGPTAETGNTASTESAHEESGAGEGIEEGTAAQDEDEQRREKERRAAIAARMAKLGGRGVMGMPMPIGGVGKAAAVHAEPGHAEHEDHAESDVVGSVAPMSGHDEPAQSRDLVSENSVAESATSPPASVVMPAIPRKAGPPRRKAPARTDTAGSGVSAGSAPTAESVPVPSLLQTATPASSSIPLMEQVPSPTTEGDDREIPLPKTEEELAREREYEEAGKGPRGAEGAERAGIALMPVGQATPGNAREISAQGDDREIPLPKTEEELAKEREYEDAGRGPKGAEGAQRAGIALLPVGQVAQGERSHDVASEEHSDVISPTTLHHQRSLPPPPPPADEDDEEDEDDENEEGRLVTSEPSAGNTDAEQSSTQDRAYQPTQPIAFQPLHAPAPLATGAADQESSRDRTVSPSNTSRNILGLPKDEVEMKHTEASVPPSTGILSRAVDEEDEEDEAPPPPARFIGSAAAEGERPKPSGPRPLPPSPSRAMTGAQDVPATPTGVRPPVVTSFAGGGHDHQAALVNEDATRSPPPPLRQPSIRAPAIVSGSLNAETDSREMSSQEPQATKQEPEQTTSPADADAIRRQGIAARMAKLGGIKLGGPPMFQRSTAASGESPLSPSYSGRNEILGSPTSPVPPPVVSTPESESRNLSEPAENETEEEAAKRRQATLARLRAGGALGFGLFNNNPSADENKAEASPSEPSGSADLSSMEPVSHIPRSTALEHSTQEGTSELPASRAVEPTQQIPLQQADERADEEDMEEAPPPPPPRRSLSIKSPVTSPNLPANATMPSFHAASQSTSRLSESQGYLPESGLAAPLPPVVPGQYVQEPETMEEHREATDEMGPPPPARIREPSTPSRSSLDRSESRASRLSTSSRTSERGMPPASPSPVMGQRRSESGVRPSYNELKDASKSYGAKVARAAAMLIESGKKHTIGDGSPRALVWTAMAEAGLDANTTFGTLIFEQQGHTIQQRQDDIRIGDIVVLHDVKLKGKKGLLSYTQQAGSVQEPVFAVCSHVDEKKTKIKVYQNDRGVSA</sequence>
<keyword evidence="2" id="KW-1185">Reference proteome</keyword>
<name>A0ACC2XIV8_9TREE</name>